<evidence type="ECO:0000313" key="2">
    <source>
        <dbReference type="EMBL" id="KIK60372.1"/>
    </source>
</evidence>
<reference evidence="2 3" key="1">
    <citation type="submission" date="2014-04" db="EMBL/GenBank/DDBJ databases">
        <title>Evolutionary Origins and Diversification of the Mycorrhizal Mutualists.</title>
        <authorList>
            <consortium name="DOE Joint Genome Institute"/>
            <consortium name="Mycorrhizal Genomics Consortium"/>
            <person name="Kohler A."/>
            <person name="Kuo A."/>
            <person name="Nagy L.G."/>
            <person name="Floudas D."/>
            <person name="Copeland A."/>
            <person name="Barry K.W."/>
            <person name="Cichocki N."/>
            <person name="Veneault-Fourrey C."/>
            <person name="LaButti K."/>
            <person name="Lindquist E.A."/>
            <person name="Lipzen A."/>
            <person name="Lundell T."/>
            <person name="Morin E."/>
            <person name="Murat C."/>
            <person name="Riley R."/>
            <person name="Ohm R."/>
            <person name="Sun H."/>
            <person name="Tunlid A."/>
            <person name="Henrissat B."/>
            <person name="Grigoriev I.V."/>
            <person name="Hibbett D.S."/>
            <person name="Martin F."/>
        </authorList>
    </citation>
    <scope>NUCLEOTIDE SEQUENCE [LARGE SCALE GENOMIC DNA]</scope>
    <source>
        <strain evidence="2 3">FD-317 M1</strain>
    </source>
</reference>
<protein>
    <submittedName>
        <fullName evidence="2">Uncharacterized protein</fullName>
    </submittedName>
</protein>
<accession>A0A0D0CNN2</accession>
<proteinExistence type="predicted"/>
<dbReference type="HOGENOM" id="CLU_122951_0_0_1"/>
<organism evidence="2 3">
    <name type="scientific">Collybiopsis luxurians FD-317 M1</name>
    <dbReference type="NCBI Taxonomy" id="944289"/>
    <lineage>
        <taxon>Eukaryota</taxon>
        <taxon>Fungi</taxon>
        <taxon>Dikarya</taxon>
        <taxon>Basidiomycota</taxon>
        <taxon>Agaricomycotina</taxon>
        <taxon>Agaricomycetes</taxon>
        <taxon>Agaricomycetidae</taxon>
        <taxon>Agaricales</taxon>
        <taxon>Marasmiineae</taxon>
        <taxon>Omphalotaceae</taxon>
        <taxon>Collybiopsis</taxon>
        <taxon>Collybiopsis luxurians</taxon>
    </lineage>
</organism>
<dbReference type="EMBL" id="KN834775">
    <property type="protein sequence ID" value="KIK60372.1"/>
    <property type="molecule type" value="Genomic_DNA"/>
</dbReference>
<dbReference type="Proteomes" id="UP000053593">
    <property type="component" value="Unassembled WGS sequence"/>
</dbReference>
<keyword evidence="3" id="KW-1185">Reference proteome</keyword>
<sequence>MQLTSARTPSISSQQTLLPHTLREIEFACCIADLKEQNCNLKSQQDAASVHAILTAQELSIIKHQYNKKTKKKDGSRCIITDARILMSHEGKEQAAADAAKKEAKKKAEVQRQEKQKEAECADIIRRADHTPSSPVFIICKRPNNIINFSFEL</sequence>
<dbReference type="OrthoDB" id="3054813at2759"/>
<name>A0A0D0CNN2_9AGAR</name>
<evidence type="ECO:0000256" key="1">
    <source>
        <dbReference type="SAM" id="MobiDB-lite"/>
    </source>
</evidence>
<dbReference type="AlphaFoldDB" id="A0A0D0CNN2"/>
<feature type="region of interest" description="Disordered" evidence="1">
    <location>
        <begin position="91"/>
        <end position="113"/>
    </location>
</feature>
<gene>
    <name evidence="2" type="ORF">GYMLUDRAFT_244377</name>
</gene>
<evidence type="ECO:0000313" key="3">
    <source>
        <dbReference type="Proteomes" id="UP000053593"/>
    </source>
</evidence>